<reference evidence="1" key="1">
    <citation type="submission" date="2014-09" db="EMBL/GenBank/DDBJ databases">
        <authorList>
            <person name="Magalhaes I.L.F."/>
            <person name="Oliveira U."/>
            <person name="Santos F.R."/>
            <person name="Vidigal T.H.D.A."/>
            <person name="Brescovit A.D."/>
            <person name="Santos A.J."/>
        </authorList>
    </citation>
    <scope>NUCLEOTIDE SEQUENCE</scope>
    <source>
        <tissue evidence="1">Shoot tissue taken approximately 20 cm above the soil surface</tissue>
    </source>
</reference>
<accession>A0A0A9APL9</accession>
<protein>
    <submittedName>
        <fullName evidence="1">Uncharacterized protein</fullName>
    </submittedName>
</protein>
<name>A0A0A9APL9_ARUDO</name>
<evidence type="ECO:0000313" key="1">
    <source>
        <dbReference type="EMBL" id="JAD49032.1"/>
    </source>
</evidence>
<sequence>MCDFLNLYND</sequence>
<proteinExistence type="predicted"/>
<dbReference type="EMBL" id="GBRH01248863">
    <property type="protein sequence ID" value="JAD49032.1"/>
    <property type="molecule type" value="Transcribed_RNA"/>
</dbReference>
<organism evidence="1">
    <name type="scientific">Arundo donax</name>
    <name type="common">Giant reed</name>
    <name type="synonym">Donax arundinaceus</name>
    <dbReference type="NCBI Taxonomy" id="35708"/>
    <lineage>
        <taxon>Eukaryota</taxon>
        <taxon>Viridiplantae</taxon>
        <taxon>Streptophyta</taxon>
        <taxon>Embryophyta</taxon>
        <taxon>Tracheophyta</taxon>
        <taxon>Spermatophyta</taxon>
        <taxon>Magnoliopsida</taxon>
        <taxon>Liliopsida</taxon>
        <taxon>Poales</taxon>
        <taxon>Poaceae</taxon>
        <taxon>PACMAD clade</taxon>
        <taxon>Arundinoideae</taxon>
        <taxon>Arundineae</taxon>
        <taxon>Arundo</taxon>
    </lineage>
</organism>
<reference evidence="1" key="2">
    <citation type="journal article" date="2015" name="Data Brief">
        <title>Shoot transcriptome of the giant reed, Arundo donax.</title>
        <authorList>
            <person name="Barrero R.A."/>
            <person name="Guerrero F.D."/>
            <person name="Moolhuijzen P."/>
            <person name="Goolsby J.A."/>
            <person name="Tidwell J."/>
            <person name="Bellgard S.E."/>
            <person name="Bellgard M.I."/>
        </authorList>
    </citation>
    <scope>NUCLEOTIDE SEQUENCE</scope>
    <source>
        <tissue evidence="1">Shoot tissue taken approximately 20 cm above the soil surface</tissue>
    </source>
</reference>